<keyword evidence="1" id="KW-0282">Flagellum</keyword>
<evidence type="ECO:0000313" key="1">
    <source>
        <dbReference type="EMBL" id="SCM80456.1"/>
    </source>
</evidence>
<sequence>MIKVTKLKSQDRDFVVNAELIETIEETPDTVITLTSGKKLIVEESMDEIVRMVMDYRRALFRNMR</sequence>
<organism evidence="1">
    <name type="scientific">uncultured Sporomusa sp</name>
    <dbReference type="NCBI Taxonomy" id="307249"/>
    <lineage>
        <taxon>Bacteria</taxon>
        <taxon>Bacillati</taxon>
        <taxon>Bacillota</taxon>
        <taxon>Negativicutes</taxon>
        <taxon>Selenomonadales</taxon>
        <taxon>Sporomusaceae</taxon>
        <taxon>Sporomusa</taxon>
        <taxon>environmental samples</taxon>
    </lineage>
</organism>
<proteinExistence type="predicted"/>
<dbReference type="Pfam" id="PF06289">
    <property type="entry name" value="FlbD"/>
    <property type="match status" value="1"/>
</dbReference>
<dbReference type="AlphaFoldDB" id="A0A212LSJ9"/>
<dbReference type="PANTHER" id="PTHR39185:SF1">
    <property type="entry name" value="SWARMING MOTILITY PROTEIN SWRD"/>
    <property type="match status" value="1"/>
</dbReference>
<dbReference type="RefSeq" id="WP_075755066.1">
    <property type="nucleotide sequence ID" value="NZ_LT608335.1"/>
</dbReference>
<name>A0A212LSJ9_9FIRM</name>
<gene>
    <name evidence="1" type="primary">flbD</name>
    <name evidence="1" type="ORF">KL86SPO_30634</name>
</gene>
<accession>A0A212LSJ9</accession>
<keyword evidence="1" id="KW-0966">Cell projection</keyword>
<dbReference type="PANTHER" id="PTHR39185">
    <property type="entry name" value="SWARMING MOTILITY PROTEIN SWRD"/>
    <property type="match status" value="1"/>
</dbReference>
<keyword evidence="1" id="KW-0969">Cilium</keyword>
<dbReference type="EMBL" id="FMJE01000003">
    <property type="protein sequence ID" value="SCM80456.1"/>
    <property type="molecule type" value="Genomic_DNA"/>
</dbReference>
<reference evidence="1" key="1">
    <citation type="submission" date="2016-08" db="EMBL/GenBank/DDBJ databases">
        <authorList>
            <person name="Seilhamer J.J."/>
        </authorList>
    </citation>
    <scope>NUCLEOTIDE SEQUENCE</scope>
    <source>
        <strain evidence="1">86</strain>
    </source>
</reference>
<dbReference type="InterPro" id="IPR009384">
    <property type="entry name" value="SwrD-like"/>
</dbReference>
<protein>
    <submittedName>
        <fullName evidence="1">Flagellar protein FlbD</fullName>
    </submittedName>
</protein>